<geneLocation type="plasmid" evidence="2 3">
    <name>pRgalR602c</name>
</geneLocation>
<dbReference type="Proteomes" id="UP000031368">
    <property type="component" value="Plasmid pRgalR602c"/>
</dbReference>
<dbReference type="InterPro" id="IPR036390">
    <property type="entry name" value="WH_DNA-bd_sf"/>
</dbReference>
<proteinExistence type="predicted"/>
<evidence type="ECO:0000313" key="3">
    <source>
        <dbReference type="Proteomes" id="UP000031368"/>
    </source>
</evidence>
<dbReference type="GO" id="GO:0010288">
    <property type="term" value="P:response to lead ion"/>
    <property type="evidence" value="ECO:0007669"/>
    <property type="project" value="TreeGrafter"/>
</dbReference>
<dbReference type="GO" id="GO:0003700">
    <property type="term" value="F:DNA-binding transcription factor activity"/>
    <property type="evidence" value="ECO:0007669"/>
    <property type="project" value="InterPro"/>
</dbReference>
<accession>A0A0B4XCV5</accession>
<dbReference type="NCBIfam" id="NF033788">
    <property type="entry name" value="HTH_metalloreg"/>
    <property type="match status" value="1"/>
</dbReference>
<dbReference type="SMART" id="SM00418">
    <property type="entry name" value="HTH_ARSR"/>
    <property type="match status" value="1"/>
</dbReference>
<protein>
    <submittedName>
        <fullName evidence="2">ArsR family transcriptional regulator protein</fullName>
    </submittedName>
</protein>
<keyword evidence="2" id="KW-0614">Plasmid</keyword>
<dbReference type="PANTHER" id="PTHR39168">
    <property type="entry name" value="TRANSCRIPTIONAL REGULATOR-RELATED"/>
    <property type="match status" value="1"/>
</dbReference>
<evidence type="ECO:0000313" key="2">
    <source>
        <dbReference type="EMBL" id="AJD44403.1"/>
    </source>
</evidence>
<feature type="domain" description="HTH arsR-type" evidence="1">
    <location>
        <begin position="1"/>
        <end position="94"/>
    </location>
</feature>
<dbReference type="GO" id="GO:0003677">
    <property type="term" value="F:DNA binding"/>
    <property type="evidence" value="ECO:0007669"/>
    <property type="project" value="TreeGrafter"/>
</dbReference>
<dbReference type="GO" id="GO:0032791">
    <property type="term" value="F:lead ion binding"/>
    <property type="evidence" value="ECO:0007669"/>
    <property type="project" value="TreeGrafter"/>
</dbReference>
<dbReference type="EMBL" id="CP006880">
    <property type="protein sequence ID" value="AJD44403.1"/>
    <property type="molecule type" value="Genomic_DNA"/>
</dbReference>
<dbReference type="GO" id="GO:0046686">
    <property type="term" value="P:response to cadmium ion"/>
    <property type="evidence" value="ECO:0007669"/>
    <property type="project" value="TreeGrafter"/>
</dbReference>
<sequence length="230" mass="25362">MTNELEVATAIAKMLADPLRLQMLQCLTWGPCSVAQLIEATGTSQSNVSNHLRRLRAHGLVEAEKNGRMVIYRVASPTIAEVIASLSWAATGSRTMTTMHTPDALRQARTCYDHLAGRIGVQIMQGLIGYGALTAPAFPWDDVRIGPNARDAFDRLDLDYSTQEETHSHRRLAFACPDWSEHHQFHLGGHLGAALCRHLLAKTWIQRDADRSVTVTAAGKQALAWLTGRE</sequence>
<keyword evidence="3" id="KW-1185">Reference proteome</keyword>
<dbReference type="HOGENOM" id="CLU_077964_0_1_5"/>
<dbReference type="InterPro" id="IPR011991">
    <property type="entry name" value="ArsR-like_HTH"/>
</dbReference>
<dbReference type="PANTHER" id="PTHR39168:SF1">
    <property type="entry name" value="TRANSCRIPTIONAL REGULATORY PROTEIN"/>
    <property type="match status" value="1"/>
</dbReference>
<dbReference type="KEGG" id="rga:RGR602_PC00363"/>
<dbReference type="PROSITE" id="PS50987">
    <property type="entry name" value="HTH_ARSR_2"/>
    <property type="match status" value="1"/>
</dbReference>
<reference evidence="2 3" key="1">
    <citation type="submission" date="2013-11" db="EMBL/GenBank/DDBJ databases">
        <title>Complete genome sequence of Rhizobium gallicum bv. gallicum R602.</title>
        <authorList>
            <person name="Bustos P."/>
            <person name="Santamaria R.I."/>
            <person name="Lozano L."/>
            <person name="Acosta J.L."/>
            <person name="Ormeno-Orrillo E."/>
            <person name="Rogel M.A."/>
            <person name="Romero D."/>
            <person name="Cevallos M.A."/>
            <person name="Martinez-Romero E."/>
            <person name="Gonzalez V."/>
        </authorList>
    </citation>
    <scope>NUCLEOTIDE SEQUENCE [LARGE SCALE GENOMIC DNA]</scope>
    <source>
        <strain evidence="2 3">R602</strain>
        <plasmid evidence="2 3">pRgalR602c</plasmid>
    </source>
</reference>
<dbReference type="Pfam" id="PF01022">
    <property type="entry name" value="HTH_5"/>
    <property type="match status" value="1"/>
</dbReference>
<dbReference type="AlphaFoldDB" id="A0A0B4XCV5"/>
<dbReference type="RefSeq" id="WP_040114771.1">
    <property type="nucleotide sequence ID" value="NZ_CP006880.1"/>
</dbReference>
<dbReference type="InterPro" id="IPR001845">
    <property type="entry name" value="HTH_ArsR_DNA-bd_dom"/>
</dbReference>
<dbReference type="Gene3D" id="1.10.10.10">
    <property type="entry name" value="Winged helix-like DNA-binding domain superfamily/Winged helix DNA-binding domain"/>
    <property type="match status" value="1"/>
</dbReference>
<dbReference type="CDD" id="cd00090">
    <property type="entry name" value="HTH_ARSR"/>
    <property type="match status" value="1"/>
</dbReference>
<gene>
    <name evidence="2" type="ORF">RGR602_PC00363</name>
</gene>
<evidence type="ECO:0000259" key="1">
    <source>
        <dbReference type="PROSITE" id="PS50987"/>
    </source>
</evidence>
<dbReference type="InterPro" id="IPR052543">
    <property type="entry name" value="HTH_Metal-responsive_Reg"/>
</dbReference>
<dbReference type="GO" id="GO:0097063">
    <property type="term" value="F:cadmium ion sensor activity"/>
    <property type="evidence" value="ECO:0007669"/>
    <property type="project" value="TreeGrafter"/>
</dbReference>
<organism evidence="2 3">
    <name type="scientific">Rhizobium gallicum bv. gallicum R602sp</name>
    <dbReference type="NCBI Taxonomy" id="1041138"/>
    <lineage>
        <taxon>Bacteria</taxon>
        <taxon>Pseudomonadati</taxon>
        <taxon>Pseudomonadota</taxon>
        <taxon>Alphaproteobacteria</taxon>
        <taxon>Hyphomicrobiales</taxon>
        <taxon>Rhizobiaceae</taxon>
        <taxon>Rhizobium/Agrobacterium group</taxon>
        <taxon>Rhizobium</taxon>
    </lineage>
</organism>
<dbReference type="PRINTS" id="PR00778">
    <property type="entry name" value="HTHARSR"/>
</dbReference>
<dbReference type="SUPFAM" id="SSF46785">
    <property type="entry name" value="Winged helix' DNA-binding domain"/>
    <property type="match status" value="1"/>
</dbReference>
<dbReference type="InterPro" id="IPR036388">
    <property type="entry name" value="WH-like_DNA-bd_sf"/>
</dbReference>
<name>A0A0B4XCV5_9HYPH</name>